<dbReference type="PANTHER" id="PTHR31793:SF37">
    <property type="entry name" value="ACYL-COA THIOESTER HYDROLASE YBGC"/>
    <property type="match status" value="1"/>
</dbReference>
<dbReference type="GO" id="GO:0047617">
    <property type="term" value="F:fatty acyl-CoA hydrolase activity"/>
    <property type="evidence" value="ECO:0007669"/>
    <property type="project" value="TreeGrafter"/>
</dbReference>
<dbReference type="InterPro" id="IPR029069">
    <property type="entry name" value="HotDog_dom_sf"/>
</dbReference>
<organism evidence="3 4">
    <name type="scientific">Dyella soli</name>
    <dbReference type="NCBI Taxonomy" id="522319"/>
    <lineage>
        <taxon>Bacteria</taxon>
        <taxon>Pseudomonadati</taxon>
        <taxon>Pseudomonadota</taxon>
        <taxon>Gammaproteobacteria</taxon>
        <taxon>Lysobacterales</taxon>
        <taxon>Rhodanobacteraceae</taxon>
        <taxon>Dyella</taxon>
    </lineage>
</organism>
<dbReference type="PROSITE" id="PS01328">
    <property type="entry name" value="4HBCOA_THIOESTERASE"/>
    <property type="match status" value="1"/>
</dbReference>
<dbReference type="InterPro" id="IPR008272">
    <property type="entry name" value="HB-CoA_thioesterase_AS"/>
</dbReference>
<dbReference type="PANTHER" id="PTHR31793">
    <property type="entry name" value="4-HYDROXYBENZOYL-COA THIOESTERASE FAMILY MEMBER"/>
    <property type="match status" value="1"/>
</dbReference>
<gene>
    <name evidence="3" type="primary">ybgC</name>
    <name evidence="3" type="ORF">EZM97_30445</name>
</gene>
<dbReference type="Proteomes" id="UP000291822">
    <property type="component" value="Unassembled WGS sequence"/>
</dbReference>
<dbReference type="NCBIfam" id="TIGR00051">
    <property type="entry name" value="YbgC/FadM family acyl-CoA thioesterase"/>
    <property type="match status" value="1"/>
</dbReference>
<dbReference type="FunFam" id="3.10.129.10:FF:000004">
    <property type="entry name" value="Tol-pal system-associated acyl-CoA thioesterase"/>
    <property type="match status" value="1"/>
</dbReference>
<dbReference type="EMBL" id="SJTG01000005">
    <property type="protein sequence ID" value="TCI06943.1"/>
    <property type="molecule type" value="Genomic_DNA"/>
</dbReference>
<comment type="similarity">
    <text evidence="1">Belongs to the 4-hydroxybenzoyl-CoA thioesterase family.</text>
</comment>
<proteinExistence type="inferred from homology"/>
<sequence length="142" mass="16060">MSDATQGHAADPFQWPVRVYWEDTDAGGVVYHASYLRFMERARSEWLRAMGITQSSYKETTGLAFLVREMQIDFLKAALLDDELSVSVEVKERRAASILFAQTIRRADGAELIRAKVRVACVDVRRMRPVQIPADFIPGLSP</sequence>
<dbReference type="SUPFAM" id="SSF54637">
    <property type="entry name" value="Thioesterase/thiol ester dehydrase-isomerase"/>
    <property type="match status" value="1"/>
</dbReference>
<comment type="caution">
    <text evidence="3">The sequence shown here is derived from an EMBL/GenBank/DDBJ whole genome shotgun (WGS) entry which is preliminary data.</text>
</comment>
<dbReference type="NCBIfam" id="TIGR02799">
    <property type="entry name" value="thio_ybgC"/>
    <property type="match status" value="1"/>
</dbReference>
<dbReference type="PIRSF" id="PIRSF003230">
    <property type="entry name" value="YbgC"/>
    <property type="match status" value="1"/>
</dbReference>
<name>A0A4R0YFL9_9GAMM</name>
<evidence type="ECO:0000313" key="3">
    <source>
        <dbReference type="EMBL" id="TCI06943.1"/>
    </source>
</evidence>
<keyword evidence="4" id="KW-1185">Reference proteome</keyword>
<evidence type="ECO:0000256" key="2">
    <source>
        <dbReference type="ARBA" id="ARBA00022801"/>
    </source>
</evidence>
<dbReference type="RefSeq" id="WP_131411866.1">
    <property type="nucleotide sequence ID" value="NZ_SJTG01000005.1"/>
</dbReference>
<dbReference type="Pfam" id="PF13279">
    <property type="entry name" value="4HBT_2"/>
    <property type="match status" value="1"/>
</dbReference>
<dbReference type="AlphaFoldDB" id="A0A4R0YFL9"/>
<evidence type="ECO:0000313" key="4">
    <source>
        <dbReference type="Proteomes" id="UP000291822"/>
    </source>
</evidence>
<dbReference type="InterPro" id="IPR014166">
    <property type="entry name" value="Tol-Pal_acyl-CoA_thioesterase"/>
</dbReference>
<evidence type="ECO:0000256" key="1">
    <source>
        <dbReference type="ARBA" id="ARBA00005953"/>
    </source>
</evidence>
<protein>
    <submittedName>
        <fullName evidence="3">Tol-pal system-associated acyl-CoA thioesterase</fullName>
    </submittedName>
</protein>
<dbReference type="Gene3D" id="3.10.129.10">
    <property type="entry name" value="Hotdog Thioesterase"/>
    <property type="match status" value="1"/>
</dbReference>
<accession>A0A4R0YFL9</accession>
<dbReference type="InterPro" id="IPR050563">
    <property type="entry name" value="4-hydroxybenzoyl-CoA_TE"/>
</dbReference>
<dbReference type="CDD" id="cd00586">
    <property type="entry name" value="4HBT"/>
    <property type="match status" value="1"/>
</dbReference>
<reference evidence="3 4" key="1">
    <citation type="submission" date="2019-02" db="EMBL/GenBank/DDBJ databases">
        <title>Dyella amyloliquefaciens sp. nov., isolated from forest soil.</title>
        <authorList>
            <person name="Gao Z.-H."/>
            <person name="Qiu L.-H."/>
        </authorList>
    </citation>
    <scope>NUCLEOTIDE SEQUENCE [LARGE SCALE GENOMIC DNA]</scope>
    <source>
        <strain evidence="3 4">KACC 12747</strain>
    </source>
</reference>
<keyword evidence="2" id="KW-0378">Hydrolase</keyword>
<dbReference type="InterPro" id="IPR006684">
    <property type="entry name" value="YbgC/YbaW"/>
</dbReference>